<evidence type="ECO:0000256" key="5">
    <source>
        <dbReference type="SAM" id="Coils"/>
    </source>
</evidence>
<feature type="region of interest" description="Disordered" evidence="6">
    <location>
        <begin position="1657"/>
        <end position="1681"/>
    </location>
</feature>
<keyword evidence="2" id="KW-0963">Cytoplasm</keyword>
<feature type="compositionally biased region" description="Low complexity" evidence="6">
    <location>
        <begin position="1764"/>
        <end position="1774"/>
    </location>
</feature>
<feature type="region of interest" description="Disordered" evidence="6">
    <location>
        <begin position="256"/>
        <end position="278"/>
    </location>
</feature>
<dbReference type="STRING" id="436010.A0A166TAI7"/>
<feature type="compositionally biased region" description="Polar residues" evidence="6">
    <location>
        <begin position="1813"/>
        <end position="1828"/>
    </location>
</feature>
<feature type="region of interest" description="Disordered" evidence="6">
    <location>
        <begin position="507"/>
        <end position="591"/>
    </location>
</feature>
<evidence type="ECO:0000313" key="7">
    <source>
        <dbReference type="EMBL" id="KZP30405.1"/>
    </source>
</evidence>
<feature type="region of interest" description="Disordered" evidence="6">
    <location>
        <begin position="700"/>
        <end position="723"/>
    </location>
</feature>
<feature type="compositionally biased region" description="Polar residues" evidence="6">
    <location>
        <begin position="813"/>
        <end position="823"/>
    </location>
</feature>
<evidence type="ECO:0000313" key="8">
    <source>
        <dbReference type="Proteomes" id="UP000076532"/>
    </source>
</evidence>
<dbReference type="OrthoDB" id="3357224at2759"/>
<feature type="compositionally biased region" description="Polar residues" evidence="6">
    <location>
        <begin position="608"/>
        <end position="618"/>
    </location>
</feature>
<feature type="compositionally biased region" description="Low complexity" evidence="6">
    <location>
        <begin position="1872"/>
        <end position="1885"/>
    </location>
</feature>
<dbReference type="PANTHER" id="PTHR18902:SF24">
    <property type="entry name" value="NUCLEAR MITOTIC APPARATUS PROTEIN 1"/>
    <property type="match status" value="1"/>
</dbReference>
<evidence type="ECO:0000256" key="4">
    <source>
        <dbReference type="ARBA" id="ARBA00023054"/>
    </source>
</evidence>
<dbReference type="PANTHER" id="PTHR18902">
    <property type="entry name" value="NUCLEAR MITOTIC APPARATUS PROTEIN 1-RELATED"/>
    <property type="match status" value="1"/>
</dbReference>
<feature type="region of interest" description="Disordered" evidence="6">
    <location>
        <begin position="736"/>
        <end position="840"/>
    </location>
</feature>
<evidence type="ECO:0000256" key="2">
    <source>
        <dbReference type="ARBA" id="ARBA00022490"/>
    </source>
</evidence>
<feature type="region of interest" description="Disordered" evidence="6">
    <location>
        <begin position="988"/>
        <end position="1008"/>
    </location>
</feature>
<evidence type="ECO:0000256" key="6">
    <source>
        <dbReference type="SAM" id="MobiDB-lite"/>
    </source>
</evidence>
<feature type="compositionally biased region" description="Polar residues" evidence="6">
    <location>
        <begin position="334"/>
        <end position="361"/>
    </location>
</feature>
<feature type="compositionally biased region" description="Polar residues" evidence="6">
    <location>
        <begin position="314"/>
        <end position="325"/>
    </location>
</feature>
<feature type="coiled-coil region" evidence="5">
    <location>
        <begin position="1441"/>
        <end position="1503"/>
    </location>
</feature>
<organism evidence="7 8">
    <name type="scientific">Athelia psychrophila</name>
    <dbReference type="NCBI Taxonomy" id="1759441"/>
    <lineage>
        <taxon>Eukaryota</taxon>
        <taxon>Fungi</taxon>
        <taxon>Dikarya</taxon>
        <taxon>Basidiomycota</taxon>
        <taxon>Agaricomycotina</taxon>
        <taxon>Agaricomycetes</taxon>
        <taxon>Agaricomycetidae</taxon>
        <taxon>Atheliales</taxon>
        <taxon>Atheliaceae</taxon>
        <taxon>Athelia</taxon>
    </lineage>
</organism>
<keyword evidence="4 5" id="KW-0175">Coiled coil</keyword>
<feature type="compositionally biased region" description="Acidic residues" evidence="6">
    <location>
        <begin position="431"/>
        <end position="469"/>
    </location>
</feature>
<feature type="compositionally biased region" description="Polar residues" evidence="6">
    <location>
        <begin position="297"/>
        <end position="307"/>
    </location>
</feature>
<evidence type="ECO:0000256" key="1">
    <source>
        <dbReference type="ARBA" id="ARBA00004496"/>
    </source>
</evidence>
<accession>A0A166TAI7</accession>
<feature type="compositionally biased region" description="Pro residues" evidence="6">
    <location>
        <begin position="743"/>
        <end position="765"/>
    </location>
</feature>
<keyword evidence="8" id="KW-1185">Reference proteome</keyword>
<feature type="compositionally biased region" description="Basic and acidic residues" evidence="6">
    <location>
        <begin position="536"/>
        <end position="546"/>
    </location>
</feature>
<reference evidence="7 8" key="1">
    <citation type="journal article" date="2016" name="Mol. Biol. Evol.">
        <title>Comparative Genomics of Early-Diverging Mushroom-Forming Fungi Provides Insights into the Origins of Lignocellulose Decay Capabilities.</title>
        <authorList>
            <person name="Nagy L.G."/>
            <person name="Riley R."/>
            <person name="Tritt A."/>
            <person name="Adam C."/>
            <person name="Daum C."/>
            <person name="Floudas D."/>
            <person name="Sun H."/>
            <person name="Yadav J.S."/>
            <person name="Pangilinan J."/>
            <person name="Larsson K.H."/>
            <person name="Matsuura K."/>
            <person name="Barry K."/>
            <person name="Labutti K."/>
            <person name="Kuo R."/>
            <person name="Ohm R.A."/>
            <person name="Bhattacharya S.S."/>
            <person name="Shirouzu T."/>
            <person name="Yoshinaga Y."/>
            <person name="Martin F.M."/>
            <person name="Grigoriev I.V."/>
            <person name="Hibbett D.S."/>
        </authorList>
    </citation>
    <scope>NUCLEOTIDE SEQUENCE [LARGE SCALE GENOMIC DNA]</scope>
    <source>
        <strain evidence="7 8">CBS 109695</strain>
    </source>
</reference>
<proteinExistence type="predicted"/>
<feature type="compositionally biased region" description="Pro residues" evidence="6">
    <location>
        <begin position="149"/>
        <end position="158"/>
    </location>
</feature>
<dbReference type="EMBL" id="KV417494">
    <property type="protein sequence ID" value="KZP30405.1"/>
    <property type="molecule type" value="Genomic_DNA"/>
</dbReference>
<dbReference type="GO" id="GO:0005737">
    <property type="term" value="C:cytoplasm"/>
    <property type="evidence" value="ECO:0007669"/>
    <property type="project" value="UniProtKB-SubCell"/>
</dbReference>
<sequence>MNMQMQQPMGYDPRNQPMYSPALPTAIQQGFHPPYHMNGGPMQTPMQPMFHMQPPNAPNRPTYAGHRGGQASMAQLAAVGIHPPNGGVPMSPITPMGQGFHPSQMQPGMSFGGGGPAFVPRNRRTPSMSLGGPPKAVLGGPNRKVSSPVPTPVEVAPPPEKKGKMRTVKFPQETIPSEDGGQGPSRAPWARKPIPLSDLPEQVASIAPEMVSAECFPSDAERYNLPNSLEVFLPGKGAWDALKKMDIEEKLQKLGVEPGSGSNASYIHGPHGRAASISSPADPSLLYYKLNKLQQSQGTSPAHSLSASPYPPFGNNSPSPNQLAQMQRHGHSLSMAQPPTQHRSPIFTPSFNPFGPNSTIGDSPDPATRQLEEIHAPQGRVPVAAASLSLPPTLSRPDSRPNFALGFGLEVREEAEEEEEEEEYMIVAPEADQEINGDDGYEQEGYDDPEEQEEEEGDDEHDTDPEDDMTTAGNSRLHSRHVSNALSLASVGGNSLAREFAEDLDQDAIGEWTGSEDLHFDSGDEGSIGEWSNPSDEERARQDRAQRRIVRRSRHEEGPRRLPNFPAPPENTMAGGRVTDDDMLSNPSEEGHIQDANHIGFLGVSYKQSHTRASSASSGVHDRPLPPLPHSRNVSGALSGSAHDPALAHSRAPSQSVPFISGHPARPSLTGSNGPSLNPFAKPFVFGTKPLSGSWAPDAFAASSSPPPPAPMATVFGHSRTSSLGKPLNAAAIEFKPGGFTFQPPPAAPKLTFPPPSPRPLPEPPAVFSSPARAMQGREKRQRRSSVGSIDTEEDGVKSSMSSFRFPSAPGDSPSSVRRSAPNTPRMETRRQSSLNASAQPFTFSGFSTIVPHDAGLAKSATETPVAGKLRASTPKSESAEIRNLPIPPSTRQKRAPIPLDFKHPTHSNTVPAGLFKAVVLGDERTRRTVRSRLGSRDFDSRRPSLDDLNVPSISRKMSRPTLSTEPMHARELSGDLNDFNDFFSSPARRSSLPDAMERATSPDSPLSDISFTGNLTKRFESQHLEQQLDVMFEEKIAKFLKELSRVHLLSETDNKLDELLAIYRRTQDSQMDARGDIDFEEIRNVIQDSHEQVAQLVHHELAAGMQRLEEQAYHQSGLHPSAMPVIEQLHNRTVQAVIGAVSQAAAHSEAGRHSRMPSEMHHESLIRELMSALGPMIANMRPEVVDYNELTFRLSQAVKPHISQLIDLASDKRETASLIVNSLLPMLPAPHPAPTLDTDAIALRLTSEIRKVLAPMDAFEIKEQVADLVVERLDSRLAVRDKAFNVDNLATRITETLSRLLDPMQQVNNTMGTLIEGHSALATRSNELVTSQKDMITLLTEIPQKLDLVSHAVDAVKSGLLATPQVVTEDTAVIEAIAHVESGIDTLAGGQKSLTHQNDELLNVQHDLLDRLTTLPDALIAATSVLQNMHAEFGSSRDASKNDQEEIRRLKNQNQEMQVQLAKARGAHGQVRVEKDSLVEKVQFMEAERSRLNAQVQEVQAAATAQASVSAATEARKVELEIALTRALDSLKTSDAATQIDKARIAELETTTQDYTLKERAQGAEIDSLKQKATAATHEKDAAVEARQVLQQEHDRVTSQQNNWDDLHRATQQIETLTTLMSQADSEEMTVLKEIRDRSHKLEGEHAALQNRFKDQESKMTNSERAANTARQSLAQTQQRASEWERRAKEYEGNLEMTRTKLEQAEQTFSQLTDDYSHMKAEIEGKDADARLAQDRENNLSSQITTLDVTVSRLQAELDKAKAAPAPAEPVAVYQNGHGTSPPRPDSRASTAFGGGSPGPWDRAGTPIARINGSSARSNTPPTSSVWDSMHAPKAAPRGSIHAPKAVARPRYSHLGPSTTKSKPPSYMQRAASPTPSTVSAAPTQGEGGWWS</sequence>
<evidence type="ECO:0000256" key="3">
    <source>
        <dbReference type="ARBA" id="ARBA00022553"/>
    </source>
</evidence>
<dbReference type="Gene3D" id="1.10.287.1490">
    <property type="match status" value="1"/>
</dbReference>
<dbReference type="SUPFAM" id="SSF57997">
    <property type="entry name" value="Tropomyosin"/>
    <property type="match status" value="1"/>
</dbReference>
<feature type="compositionally biased region" description="Acidic residues" evidence="6">
    <location>
        <begin position="413"/>
        <end position="424"/>
    </location>
</feature>
<feature type="region of interest" description="Disordered" evidence="6">
    <location>
        <begin position="125"/>
        <end position="165"/>
    </location>
</feature>
<feature type="compositionally biased region" description="Polar residues" evidence="6">
    <location>
        <begin position="1660"/>
        <end position="1681"/>
    </location>
</feature>
<protein>
    <submittedName>
        <fullName evidence="7">Uncharacterized protein</fullName>
    </submittedName>
</protein>
<keyword evidence="3" id="KW-0597">Phosphoprotein</keyword>
<feature type="region of interest" description="Disordered" evidence="6">
    <location>
        <begin position="297"/>
        <end position="479"/>
    </location>
</feature>
<gene>
    <name evidence="7" type="ORF">FIBSPDRAFT_946122</name>
</gene>
<feature type="region of interest" description="Disordered" evidence="6">
    <location>
        <begin position="862"/>
        <end position="896"/>
    </location>
</feature>
<feature type="region of interest" description="Disordered" evidence="6">
    <location>
        <begin position="608"/>
        <end position="674"/>
    </location>
</feature>
<dbReference type="Proteomes" id="UP000076532">
    <property type="component" value="Unassembled WGS sequence"/>
</dbReference>
<dbReference type="InterPro" id="IPR051841">
    <property type="entry name" value="MT-Golgi_org_protein"/>
</dbReference>
<feature type="region of interest" description="Disordered" evidence="6">
    <location>
        <begin position="1761"/>
        <end position="1893"/>
    </location>
</feature>
<name>A0A166TAI7_9AGAM</name>
<comment type="subcellular location">
    <subcellularLocation>
        <location evidence="1">Cytoplasm</location>
    </subcellularLocation>
</comment>